<dbReference type="eggNOG" id="ENOG502SMMX">
    <property type="taxonomic scope" value="Eukaryota"/>
</dbReference>
<evidence type="ECO:0000313" key="3">
    <source>
        <dbReference type="EnsemblProtists" id="PYU1_T011870"/>
    </source>
</evidence>
<proteinExistence type="predicted"/>
<feature type="region of interest" description="Disordered" evidence="2">
    <location>
        <begin position="82"/>
        <end position="111"/>
    </location>
</feature>
<keyword evidence="4" id="KW-1185">Reference proteome</keyword>
<reference evidence="4" key="2">
    <citation type="submission" date="2010-04" db="EMBL/GenBank/DDBJ databases">
        <authorList>
            <person name="Buell R."/>
            <person name="Hamilton J."/>
            <person name="Hostetler J."/>
        </authorList>
    </citation>
    <scope>NUCLEOTIDE SEQUENCE [LARGE SCALE GENOMIC DNA]</scope>
    <source>
        <strain evidence="4">DAOM:BR144</strain>
    </source>
</reference>
<keyword evidence="1" id="KW-0175">Coiled coil</keyword>
<organism evidence="3 4">
    <name type="scientific">Globisporangium ultimum (strain ATCC 200006 / CBS 805.95 / DAOM BR144)</name>
    <name type="common">Pythium ultimum</name>
    <dbReference type="NCBI Taxonomy" id="431595"/>
    <lineage>
        <taxon>Eukaryota</taxon>
        <taxon>Sar</taxon>
        <taxon>Stramenopiles</taxon>
        <taxon>Oomycota</taxon>
        <taxon>Peronosporomycetes</taxon>
        <taxon>Pythiales</taxon>
        <taxon>Pythiaceae</taxon>
        <taxon>Globisporangium</taxon>
    </lineage>
</organism>
<reference evidence="4" key="1">
    <citation type="journal article" date="2010" name="Genome Biol.">
        <title>Genome sequence of the necrotrophic plant pathogen Pythium ultimum reveals original pathogenicity mechanisms and effector repertoire.</title>
        <authorList>
            <person name="Levesque C.A."/>
            <person name="Brouwer H."/>
            <person name="Cano L."/>
            <person name="Hamilton J.P."/>
            <person name="Holt C."/>
            <person name="Huitema E."/>
            <person name="Raffaele S."/>
            <person name="Robideau G.P."/>
            <person name="Thines M."/>
            <person name="Win J."/>
            <person name="Zerillo M.M."/>
            <person name="Beakes G.W."/>
            <person name="Boore J.L."/>
            <person name="Busam D."/>
            <person name="Dumas B."/>
            <person name="Ferriera S."/>
            <person name="Fuerstenberg S.I."/>
            <person name="Gachon C.M."/>
            <person name="Gaulin E."/>
            <person name="Govers F."/>
            <person name="Grenville-Briggs L."/>
            <person name="Horner N."/>
            <person name="Hostetler J."/>
            <person name="Jiang R.H."/>
            <person name="Johnson J."/>
            <person name="Krajaejun T."/>
            <person name="Lin H."/>
            <person name="Meijer H.J."/>
            <person name="Moore B."/>
            <person name="Morris P."/>
            <person name="Phuntmart V."/>
            <person name="Puiu D."/>
            <person name="Shetty J."/>
            <person name="Stajich J.E."/>
            <person name="Tripathy S."/>
            <person name="Wawra S."/>
            <person name="van West P."/>
            <person name="Whitty B.R."/>
            <person name="Coutinho P.M."/>
            <person name="Henrissat B."/>
            <person name="Martin F."/>
            <person name="Thomas P.D."/>
            <person name="Tyler B.M."/>
            <person name="De Vries R.P."/>
            <person name="Kamoun S."/>
            <person name="Yandell M."/>
            <person name="Tisserat N."/>
            <person name="Buell C.R."/>
        </authorList>
    </citation>
    <scope>NUCLEOTIDE SEQUENCE</scope>
    <source>
        <strain evidence="4">DAOM:BR144</strain>
    </source>
</reference>
<evidence type="ECO:0000313" key="4">
    <source>
        <dbReference type="Proteomes" id="UP000019132"/>
    </source>
</evidence>
<reference evidence="3" key="3">
    <citation type="submission" date="2015-02" db="UniProtKB">
        <authorList>
            <consortium name="EnsemblProtists"/>
        </authorList>
    </citation>
    <scope>IDENTIFICATION</scope>
    <source>
        <strain evidence="3">DAOM BR144</strain>
    </source>
</reference>
<protein>
    <submittedName>
        <fullName evidence="3">Uncharacterized protein</fullName>
    </submittedName>
</protein>
<dbReference type="Proteomes" id="UP000019132">
    <property type="component" value="Unassembled WGS sequence"/>
</dbReference>
<dbReference type="HOGENOM" id="CLU_100038_3_1_1"/>
<dbReference type="InParanoid" id="K3X3S1"/>
<dbReference type="VEuPathDB" id="FungiDB:PYU1_G011844"/>
<sequence>MSSSPTPSAATLEAIHTLPDEVRCLYSSKNCPNHRAVKDNGDLHKLCDMHRKKANLNQQRMQERRRQMRQKMVDAKKQYLSNMTDDGSGAQAVNVNGLLEPSSDPCDDDLSPEDLQLLELMLFDEEEEEFKEERKSDGLEDQLQQSQAI</sequence>
<feature type="coiled-coil region" evidence="1">
    <location>
        <begin position="51"/>
        <end position="78"/>
    </location>
</feature>
<dbReference type="EMBL" id="GL376637">
    <property type="status" value="NOT_ANNOTATED_CDS"/>
    <property type="molecule type" value="Genomic_DNA"/>
</dbReference>
<evidence type="ECO:0000256" key="1">
    <source>
        <dbReference type="SAM" id="Coils"/>
    </source>
</evidence>
<dbReference type="EnsemblProtists" id="PYU1_T011870">
    <property type="protein sequence ID" value="PYU1_T011870"/>
    <property type="gene ID" value="PYU1_G011844"/>
</dbReference>
<accession>K3X3S1</accession>
<dbReference type="AlphaFoldDB" id="K3X3S1"/>
<name>K3X3S1_GLOUD</name>
<evidence type="ECO:0000256" key="2">
    <source>
        <dbReference type="SAM" id="MobiDB-lite"/>
    </source>
</evidence>
<dbReference type="OMA" id="VMMLEVM"/>
<feature type="region of interest" description="Disordered" evidence="2">
    <location>
        <begin position="126"/>
        <end position="149"/>
    </location>
</feature>